<protein>
    <submittedName>
        <fullName evidence="1">Uncharacterized protein</fullName>
    </submittedName>
</protein>
<name>A0A5N6DZI5_ASPPA</name>
<dbReference type="Proteomes" id="UP000326532">
    <property type="component" value="Unassembled WGS sequence"/>
</dbReference>
<dbReference type="EMBL" id="ML734941">
    <property type="protein sequence ID" value="KAB8210652.1"/>
    <property type="molecule type" value="Genomic_DNA"/>
</dbReference>
<reference evidence="1 2" key="1">
    <citation type="submission" date="2019-04" db="EMBL/GenBank/DDBJ databases">
        <title>Fungal friends and foes A comparative genomics study of 23 Aspergillus species from section Flavi.</title>
        <authorList>
            <consortium name="DOE Joint Genome Institute"/>
            <person name="Kjaerbolling I."/>
            <person name="Vesth T.C."/>
            <person name="Frisvad J.C."/>
            <person name="Nybo J.L."/>
            <person name="Theobald S."/>
            <person name="Kildgaard S."/>
            <person name="Petersen T.I."/>
            <person name="Kuo A."/>
            <person name="Sato A."/>
            <person name="Lyhne E.K."/>
            <person name="Kogle M.E."/>
            <person name="Wiebenga A."/>
            <person name="Kun R.S."/>
            <person name="Lubbers R.J."/>
            <person name="Makela M.R."/>
            <person name="Barry K."/>
            <person name="Chovatia M."/>
            <person name="Clum A."/>
            <person name="Daum C."/>
            <person name="Haridas S."/>
            <person name="He G."/>
            <person name="LaButti K."/>
            <person name="Lipzen A."/>
            <person name="Mondo S."/>
            <person name="Pangilinan J."/>
            <person name="Riley R."/>
            <person name="Salamov A."/>
            <person name="Simmons B.A."/>
            <person name="Magnuson J.K."/>
            <person name="Henrissat B."/>
            <person name="Mortensen U.H."/>
            <person name="Larsen T.O."/>
            <person name="De vries R.P."/>
            <person name="Grigoriev I.V."/>
            <person name="Machida M."/>
            <person name="Baker S.E."/>
            <person name="Andersen M.R."/>
        </authorList>
    </citation>
    <scope>NUCLEOTIDE SEQUENCE [LARGE SCALE GENOMIC DNA]</scope>
    <source>
        <strain evidence="1 2">CBS 117618</strain>
    </source>
</reference>
<keyword evidence="2" id="KW-1185">Reference proteome</keyword>
<gene>
    <name evidence="1" type="ORF">BDV34DRAFT_186220</name>
</gene>
<organism evidence="1 2">
    <name type="scientific">Aspergillus parasiticus</name>
    <dbReference type="NCBI Taxonomy" id="5067"/>
    <lineage>
        <taxon>Eukaryota</taxon>
        <taxon>Fungi</taxon>
        <taxon>Dikarya</taxon>
        <taxon>Ascomycota</taxon>
        <taxon>Pezizomycotina</taxon>
        <taxon>Eurotiomycetes</taxon>
        <taxon>Eurotiomycetidae</taxon>
        <taxon>Eurotiales</taxon>
        <taxon>Aspergillaceae</taxon>
        <taxon>Aspergillus</taxon>
        <taxon>Aspergillus subgen. Circumdati</taxon>
    </lineage>
</organism>
<sequence>MIENNQGSITSDDNVCIRSRCHFTMTVITFYLCAIVLRKHDNYRKDTRRIRPAYMQN</sequence>
<evidence type="ECO:0000313" key="1">
    <source>
        <dbReference type="EMBL" id="KAB8210652.1"/>
    </source>
</evidence>
<evidence type="ECO:0000313" key="2">
    <source>
        <dbReference type="Proteomes" id="UP000326532"/>
    </source>
</evidence>
<accession>A0A5N6DZI5</accession>
<dbReference type="VEuPathDB" id="FungiDB:BDV34DRAFT_186220"/>
<proteinExistence type="predicted"/>
<dbReference type="AlphaFoldDB" id="A0A5N6DZI5"/>